<dbReference type="Proteomes" id="UP000234681">
    <property type="component" value="Chromosome 1"/>
</dbReference>
<reference evidence="3" key="1">
    <citation type="submission" date="2005-09" db="EMBL/GenBank/DDBJ databases">
        <authorList>
            <person name="Mural R.J."/>
            <person name="Li P.W."/>
            <person name="Adams M.D."/>
            <person name="Amanatides P.G."/>
            <person name="Baden-Tillson H."/>
            <person name="Barnstead M."/>
            <person name="Chin S.H."/>
            <person name="Dew I."/>
            <person name="Evans C.A."/>
            <person name="Ferriera S."/>
            <person name="Flanigan M."/>
            <person name="Fosler C."/>
            <person name="Glodek A."/>
            <person name="Gu Z."/>
            <person name="Holt R.A."/>
            <person name="Jennings D."/>
            <person name="Kraft C.L."/>
            <person name="Lu F."/>
            <person name="Nguyen T."/>
            <person name="Nusskern D.R."/>
            <person name="Pfannkoch C.M."/>
            <person name="Sitter C."/>
            <person name="Sutton G.G."/>
            <person name="Venter J.C."/>
            <person name="Wang Z."/>
            <person name="Woodage T."/>
            <person name="Zheng X.H."/>
            <person name="Zhong F."/>
        </authorList>
    </citation>
    <scope>NUCLEOTIDE SEQUENCE [LARGE SCALE GENOMIC DNA]</scope>
    <source>
        <strain>BN</strain>
        <strain evidence="3">Sprague-Dawley</strain>
    </source>
</reference>
<evidence type="ECO:0000256" key="1">
    <source>
        <dbReference type="SAM" id="MobiDB-lite"/>
    </source>
</evidence>
<organism evidence="2 3">
    <name type="scientific">Rattus norvegicus</name>
    <name type="common">Rat</name>
    <dbReference type="NCBI Taxonomy" id="10116"/>
    <lineage>
        <taxon>Eukaryota</taxon>
        <taxon>Metazoa</taxon>
        <taxon>Chordata</taxon>
        <taxon>Craniata</taxon>
        <taxon>Vertebrata</taxon>
        <taxon>Euteleostomi</taxon>
        <taxon>Mammalia</taxon>
        <taxon>Eutheria</taxon>
        <taxon>Euarchontoglires</taxon>
        <taxon>Glires</taxon>
        <taxon>Rodentia</taxon>
        <taxon>Myomorpha</taxon>
        <taxon>Muroidea</taxon>
        <taxon>Muridae</taxon>
        <taxon>Murinae</taxon>
        <taxon>Rattus</taxon>
    </lineage>
</organism>
<protein>
    <submittedName>
        <fullName evidence="2">RCG24705</fullName>
    </submittedName>
</protein>
<dbReference type="EMBL" id="CH473980">
    <property type="protein sequence ID" value="EDM08583.1"/>
    <property type="molecule type" value="Genomic_DNA"/>
</dbReference>
<name>A6JC56_RAT</name>
<feature type="region of interest" description="Disordered" evidence="1">
    <location>
        <begin position="1"/>
        <end position="32"/>
    </location>
</feature>
<gene>
    <name evidence="2" type="ORF">rCG_24705</name>
</gene>
<evidence type="ECO:0000313" key="3">
    <source>
        <dbReference type="Proteomes" id="UP000234681"/>
    </source>
</evidence>
<dbReference type="AlphaFoldDB" id="A6JC56"/>
<proteinExistence type="predicted"/>
<evidence type="ECO:0000313" key="2">
    <source>
        <dbReference type="EMBL" id="EDM08583.1"/>
    </source>
</evidence>
<sequence length="170" mass="18026">METSSPAFPPQRTRQHTGKLPKEGTSASQELTTFLPSCPPLGAPFPPSSCSQQAGPGTRSHAAVLLPGELGGRSELCRGKAQPVKVSEMNHRHPRAAGLHVSQGSCSVPENRETQRGSRAHSLFISQGFLTVLPLPEMGSPLPLSLPPVTQSWVPMVRTAHPLPTAPPKP</sequence>
<feature type="region of interest" description="Disordered" evidence="1">
    <location>
        <begin position="89"/>
        <end position="117"/>
    </location>
</feature>
<accession>A6JC56</accession>